<dbReference type="SMART" id="SM00487">
    <property type="entry name" value="DEXDc"/>
    <property type="match status" value="1"/>
</dbReference>
<dbReference type="InterPro" id="IPR014001">
    <property type="entry name" value="Helicase_ATP-bd"/>
</dbReference>
<feature type="domain" description="Helicase C-terminal" evidence="6">
    <location>
        <begin position="487"/>
        <end position="647"/>
    </location>
</feature>
<dbReference type="InterPro" id="IPR049730">
    <property type="entry name" value="SNF2/RAD54-like_C"/>
</dbReference>
<organism evidence="7 8">
    <name type="scientific">Neolewinella aurantiaca</name>
    <dbReference type="NCBI Taxonomy" id="2602767"/>
    <lineage>
        <taxon>Bacteria</taxon>
        <taxon>Pseudomonadati</taxon>
        <taxon>Bacteroidota</taxon>
        <taxon>Saprospiria</taxon>
        <taxon>Saprospirales</taxon>
        <taxon>Lewinellaceae</taxon>
        <taxon>Neolewinella</taxon>
    </lineage>
</organism>
<dbReference type="CDD" id="cd18793">
    <property type="entry name" value="SF2_C_SNF"/>
    <property type="match status" value="1"/>
</dbReference>
<dbReference type="EMBL" id="VOXD01000029">
    <property type="protein sequence ID" value="TXF87941.1"/>
    <property type="molecule type" value="Genomic_DNA"/>
</dbReference>
<dbReference type="Gene3D" id="3.40.50.10810">
    <property type="entry name" value="Tandem AAA-ATPase domain"/>
    <property type="match status" value="1"/>
</dbReference>
<dbReference type="OrthoDB" id="9814088at2"/>
<evidence type="ECO:0000256" key="3">
    <source>
        <dbReference type="ARBA" id="ARBA00022806"/>
    </source>
</evidence>
<dbReference type="PROSITE" id="PS51194">
    <property type="entry name" value="HELICASE_CTER"/>
    <property type="match status" value="1"/>
</dbReference>
<gene>
    <name evidence="7" type="ORF">FUA23_16950</name>
</gene>
<comment type="caution">
    <text evidence="7">The sequence shown here is derived from an EMBL/GenBank/DDBJ whole genome shotgun (WGS) entry which is preliminary data.</text>
</comment>
<accession>A0A5C7FT63</accession>
<dbReference type="SMART" id="SM00490">
    <property type="entry name" value="HELICc"/>
    <property type="match status" value="1"/>
</dbReference>
<dbReference type="InterPro" id="IPR001650">
    <property type="entry name" value="Helicase_C-like"/>
</dbReference>
<keyword evidence="8" id="KW-1185">Reference proteome</keyword>
<dbReference type="Pfam" id="PF00176">
    <property type="entry name" value="SNF2-rel_dom"/>
    <property type="match status" value="1"/>
</dbReference>
<dbReference type="Gene3D" id="3.40.50.300">
    <property type="entry name" value="P-loop containing nucleotide triphosphate hydrolases"/>
    <property type="match status" value="1"/>
</dbReference>
<dbReference type="GO" id="GO:0004386">
    <property type="term" value="F:helicase activity"/>
    <property type="evidence" value="ECO:0007669"/>
    <property type="project" value="UniProtKB-KW"/>
</dbReference>
<evidence type="ECO:0000259" key="5">
    <source>
        <dbReference type="PROSITE" id="PS51192"/>
    </source>
</evidence>
<protein>
    <submittedName>
        <fullName evidence="7">Helicase</fullName>
    </submittedName>
</protein>
<dbReference type="InterPro" id="IPR000330">
    <property type="entry name" value="SNF2_N"/>
</dbReference>
<evidence type="ECO:0000256" key="1">
    <source>
        <dbReference type="ARBA" id="ARBA00022741"/>
    </source>
</evidence>
<reference evidence="7 8" key="1">
    <citation type="submission" date="2019-08" db="EMBL/GenBank/DDBJ databases">
        <title>Lewinella sp. strain SSH13 Genome sequencing and assembly.</title>
        <authorList>
            <person name="Kim I."/>
        </authorList>
    </citation>
    <scope>NUCLEOTIDE SEQUENCE [LARGE SCALE GENOMIC DNA]</scope>
    <source>
        <strain evidence="7 8">SSH13</strain>
    </source>
</reference>
<dbReference type="PANTHER" id="PTHR45766">
    <property type="entry name" value="DNA ANNEALING HELICASE AND ENDONUCLEASE ZRANB3 FAMILY MEMBER"/>
    <property type="match status" value="1"/>
</dbReference>
<feature type="domain" description="Helicase ATP-binding" evidence="5">
    <location>
        <begin position="115"/>
        <end position="289"/>
    </location>
</feature>
<name>A0A5C7FT63_9BACT</name>
<dbReference type="GO" id="GO:0016787">
    <property type="term" value="F:hydrolase activity"/>
    <property type="evidence" value="ECO:0007669"/>
    <property type="project" value="UniProtKB-KW"/>
</dbReference>
<evidence type="ECO:0000256" key="2">
    <source>
        <dbReference type="ARBA" id="ARBA00022801"/>
    </source>
</evidence>
<proteinExistence type="predicted"/>
<keyword evidence="2" id="KW-0378">Hydrolase</keyword>
<evidence type="ECO:0000259" key="6">
    <source>
        <dbReference type="PROSITE" id="PS51194"/>
    </source>
</evidence>
<keyword evidence="1" id="KW-0547">Nucleotide-binding</keyword>
<dbReference type="CDD" id="cd18011">
    <property type="entry name" value="DEXDc_RapA"/>
    <property type="match status" value="1"/>
</dbReference>
<dbReference type="PROSITE" id="PS51192">
    <property type="entry name" value="HELICASE_ATP_BIND_1"/>
    <property type="match status" value="1"/>
</dbReference>
<dbReference type="InterPro" id="IPR027417">
    <property type="entry name" value="P-loop_NTPase"/>
</dbReference>
<dbReference type="AlphaFoldDB" id="A0A5C7FT63"/>
<dbReference type="SUPFAM" id="SSF52540">
    <property type="entry name" value="P-loop containing nucleoside triphosphate hydrolases"/>
    <property type="match status" value="1"/>
</dbReference>
<keyword evidence="4" id="KW-0067">ATP-binding</keyword>
<dbReference type="RefSeq" id="WP_147931953.1">
    <property type="nucleotide sequence ID" value="NZ_VOXD01000029.1"/>
</dbReference>
<evidence type="ECO:0000256" key="4">
    <source>
        <dbReference type="ARBA" id="ARBA00022840"/>
    </source>
</evidence>
<dbReference type="InterPro" id="IPR057342">
    <property type="entry name" value="DEXDc_RapA"/>
</dbReference>
<dbReference type="Proteomes" id="UP000321907">
    <property type="component" value="Unassembled WGS sequence"/>
</dbReference>
<evidence type="ECO:0000313" key="7">
    <source>
        <dbReference type="EMBL" id="TXF87941.1"/>
    </source>
</evidence>
<dbReference type="GO" id="GO:0005524">
    <property type="term" value="F:ATP binding"/>
    <property type="evidence" value="ECO:0007669"/>
    <property type="project" value="UniProtKB-KW"/>
</dbReference>
<dbReference type="Pfam" id="PF00271">
    <property type="entry name" value="Helicase_C"/>
    <property type="match status" value="1"/>
</dbReference>
<sequence>MNNATELKPGKLVRLRQRDWVVQPSDDPEVLRIKPLGGAEEETTGIYLPFGFPNEEIKETYFPLPVATDHGDLASARLLYDAVRLGFRDASGPFRSIAKFNFAPRAYQMVPLIMALKQDDPVRLFIADDVGIGKTVESLMVARELIDRGRIRNLAVVCPPHLCEQWQQEMAEKFGIEAVIIRSSTAATLDRKTPGDTSAFAYYRFQVVSIDYIKADKRRDNFISDCPELVIVDEVHTASGGQGKGRQQRNHLLKRLSEKADQHLVLLSATPHSGKPEEFQSLLGLLKPEFGDIQLNASTDKQRRRLAQHYVQRRRADIIKWDGDKYQETTHFPEKTNVEVSYPMSPEYLELQYDVMQLAQVIAGKDEEKKVRKTLNYWTALGLLRGVMSSPAAGISMLENRATRQIEADEEDFVDESDNPVFDRDFADGEDQEPLLFSPAIAPAAAPDDESGAGSLVSGVIGNSYQHELSVKLADIVRKGLDLKIKELVKLIKKWHKEGFNPIVYCRYIHTAEYVGEALREALPKKVGVATVTSKVADEAREEAVEKLGESPVRVLVATDCMSEGINLQRHFTAVIHYDLPWNPNRLEQREGRVDRFGQSAPEVRTALLYGKDNPMDGIVLKVLLRKAREIKKAIGVSVPFPENNQSIMEAVTQAVLLRKAPATTARQLGMFDNLPEVEAGAAEVEATYRKIEDVEKATRSIFAQHAVKAQEIDQDLDQAIRLIGNMESVEQFTLAAIRHLGGNYSAQGAGFRIEKTGLPFSLHHLFGDDEHLAVSFATPTPEGFRYVARNHPLVDTLGQLLMDEALTGGDTRAEYRVRRTAVIRTKAVTEATTVLLLRVRNVIESLATRRQLVAEELLLKAYRGIPPDDVRWLEETEALALLQAEATAEVADREKTEYLEDALDDVGGPLKATLDAFGRQQAEHLVEAHDRFRAAVKGKRFQVVEPILPMDLMGVYIFVPDLT</sequence>
<keyword evidence="3 7" id="KW-0347">Helicase</keyword>
<dbReference type="InterPro" id="IPR038718">
    <property type="entry name" value="SNF2-like_sf"/>
</dbReference>
<evidence type="ECO:0000313" key="8">
    <source>
        <dbReference type="Proteomes" id="UP000321907"/>
    </source>
</evidence>
<dbReference type="PANTHER" id="PTHR45766:SF6">
    <property type="entry name" value="SWI_SNF-RELATED MATRIX-ASSOCIATED ACTIN-DEPENDENT REGULATOR OF CHROMATIN SUBFAMILY A-LIKE PROTEIN 1"/>
    <property type="match status" value="1"/>
</dbReference>